<gene>
    <name evidence="5" type="ORF">PHPALM_7218</name>
</gene>
<dbReference type="GO" id="GO:0004650">
    <property type="term" value="F:polygalacturonase activity"/>
    <property type="evidence" value="ECO:0007669"/>
    <property type="project" value="TreeGrafter"/>
</dbReference>
<dbReference type="EMBL" id="NCKW01003709">
    <property type="protein sequence ID" value="POM75650.1"/>
    <property type="molecule type" value="Genomic_DNA"/>
</dbReference>
<keyword evidence="1 4" id="KW-0732">Signal</keyword>
<dbReference type="GO" id="GO:0005576">
    <property type="term" value="C:extracellular region"/>
    <property type="evidence" value="ECO:0007669"/>
    <property type="project" value="TreeGrafter"/>
</dbReference>
<sequence length="94" mass="9668">MKLFASILGATAVVIAAVKGNPMIRQEAEEADSSSCTLSGTYTSGTDVSSCSTVTIKSLTVPAGVTLDLSDLKSGANVVFSGTTTFGKKRFWNA</sequence>
<evidence type="ECO:0000256" key="1">
    <source>
        <dbReference type="ARBA" id="ARBA00022729"/>
    </source>
</evidence>
<evidence type="ECO:0000313" key="5">
    <source>
        <dbReference type="EMBL" id="POM75650.1"/>
    </source>
</evidence>
<dbReference type="GO" id="GO:0071555">
    <property type="term" value="P:cell wall organization"/>
    <property type="evidence" value="ECO:0007669"/>
    <property type="project" value="UniProtKB-KW"/>
</dbReference>
<dbReference type="InterPro" id="IPR011050">
    <property type="entry name" value="Pectin_lyase_fold/virulence"/>
</dbReference>
<dbReference type="AlphaFoldDB" id="A0A2P4YCW3"/>
<dbReference type="OrthoDB" id="129753at2759"/>
<comment type="caution">
    <text evidence="5">The sequence shown here is derived from an EMBL/GenBank/DDBJ whole genome shotgun (WGS) entry which is preliminary data.</text>
</comment>
<evidence type="ECO:0000313" key="6">
    <source>
        <dbReference type="Proteomes" id="UP000237271"/>
    </source>
</evidence>
<feature type="signal peptide" evidence="4">
    <location>
        <begin position="1"/>
        <end position="20"/>
    </location>
</feature>
<dbReference type="InterPro" id="IPR050434">
    <property type="entry name" value="Glycosyl_hydrlase_28"/>
</dbReference>
<keyword evidence="2" id="KW-0677">Repeat</keyword>
<dbReference type="PANTHER" id="PTHR31884:SF1">
    <property type="entry name" value="POLYGALACTURONASE"/>
    <property type="match status" value="1"/>
</dbReference>
<dbReference type="PANTHER" id="PTHR31884">
    <property type="entry name" value="POLYGALACTURONASE"/>
    <property type="match status" value="1"/>
</dbReference>
<reference evidence="5 6" key="1">
    <citation type="journal article" date="2017" name="Genome Biol. Evol.">
        <title>Phytophthora megakarya and P. palmivora, closely related causal agents of cacao black pod rot, underwent increases in genome sizes and gene numbers by different mechanisms.</title>
        <authorList>
            <person name="Ali S.S."/>
            <person name="Shao J."/>
            <person name="Lary D.J."/>
            <person name="Kronmiller B."/>
            <person name="Shen D."/>
            <person name="Strem M.D."/>
            <person name="Amoako-Attah I."/>
            <person name="Akrofi A.Y."/>
            <person name="Begoude B.A."/>
            <person name="Ten Hoopen G.M."/>
            <person name="Coulibaly K."/>
            <person name="Kebe B.I."/>
            <person name="Melnick R.L."/>
            <person name="Guiltinan M.J."/>
            <person name="Tyler B.M."/>
            <person name="Meinhardt L.W."/>
            <person name="Bailey B.A."/>
        </authorList>
    </citation>
    <scope>NUCLEOTIDE SEQUENCE [LARGE SCALE GENOMIC DNA]</scope>
    <source>
        <strain evidence="6">sbr112.9</strain>
    </source>
</reference>
<evidence type="ECO:0000256" key="4">
    <source>
        <dbReference type="SAM" id="SignalP"/>
    </source>
</evidence>
<evidence type="ECO:0000256" key="3">
    <source>
        <dbReference type="ARBA" id="ARBA00023316"/>
    </source>
</evidence>
<organism evidence="5 6">
    <name type="scientific">Phytophthora palmivora</name>
    <dbReference type="NCBI Taxonomy" id="4796"/>
    <lineage>
        <taxon>Eukaryota</taxon>
        <taxon>Sar</taxon>
        <taxon>Stramenopiles</taxon>
        <taxon>Oomycota</taxon>
        <taxon>Peronosporomycetes</taxon>
        <taxon>Peronosporales</taxon>
        <taxon>Peronosporaceae</taxon>
        <taxon>Phytophthora</taxon>
    </lineage>
</organism>
<dbReference type="Proteomes" id="UP000237271">
    <property type="component" value="Unassembled WGS sequence"/>
</dbReference>
<feature type="chain" id="PRO_5015141522" evidence="4">
    <location>
        <begin position="21"/>
        <end position="94"/>
    </location>
</feature>
<keyword evidence="3" id="KW-0961">Cell wall biogenesis/degradation</keyword>
<dbReference type="InterPro" id="IPR012334">
    <property type="entry name" value="Pectin_lyas_fold"/>
</dbReference>
<keyword evidence="6" id="KW-1185">Reference proteome</keyword>
<dbReference type="GO" id="GO:0045490">
    <property type="term" value="P:pectin catabolic process"/>
    <property type="evidence" value="ECO:0007669"/>
    <property type="project" value="TreeGrafter"/>
</dbReference>
<name>A0A2P4YCW3_9STRA</name>
<proteinExistence type="predicted"/>
<dbReference type="SUPFAM" id="SSF51126">
    <property type="entry name" value="Pectin lyase-like"/>
    <property type="match status" value="1"/>
</dbReference>
<protein>
    <submittedName>
        <fullName evidence="5">Polygalacturonase</fullName>
    </submittedName>
</protein>
<dbReference type="Gene3D" id="2.160.20.10">
    <property type="entry name" value="Single-stranded right-handed beta-helix, Pectin lyase-like"/>
    <property type="match status" value="1"/>
</dbReference>
<evidence type="ECO:0000256" key="2">
    <source>
        <dbReference type="ARBA" id="ARBA00022737"/>
    </source>
</evidence>
<accession>A0A2P4YCW3</accession>